<dbReference type="PANTHER" id="PTHR24056:SF550">
    <property type="entry name" value="CHROMOSOME UNDETERMINED SCAFFOLD_44, WHOLE GENOME SHOTGUN SEQUENCE"/>
    <property type="match status" value="1"/>
</dbReference>
<comment type="similarity">
    <text evidence="1">Belongs to the protein kinase superfamily. CMGC Ser/Thr protein kinase family. CDC2/CDKX subfamily.</text>
</comment>
<dbReference type="PROSITE" id="PS50011">
    <property type="entry name" value="PROTEIN_KINASE_DOM"/>
    <property type="match status" value="1"/>
</dbReference>
<evidence type="ECO:0000256" key="8">
    <source>
        <dbReference type="RuleBase" id="RU000304"/>
    </source>
</evidence>
<evidence type="ECO:0000256" key="9">
    <source>
        <dbReference type="SAM" id="MobiDB-lite"/>
    </source>
</evidence>
<evidence type="ECO:0000313" key="11">
    <source>
        <dbReference type="EMBL" id="KAG9509672.1"/>
    </source>
</evidence>
<dbReference type="InterPro" id="IPR050108">
    <property type="entry name" value="CDK"/>
</dbReference>
<protein>
    <submittedName>
        <fullName evidence="11">Cyclin-dependent kinase 3</fullName>
    </submittedName>
</protein>
<feature type="non-terminal residue" evidence="11">
    <location>
        <position position="1"/>
    </location>
</feature>
<gene>
    <name evidence="11" type="primary">CDK3</name>
    <name evidence="11" type="ORF">GZH46_01799</name>
</gene>
<evidence type="ECO:0000256" key="1">
    <source>
        <dbReference type="ARBA" id="ARBA00006485"/>
    </source>
</evidence>
<feature type="domain" description="Protein kinase" evidence="10">
    <location>
        <begin position="31"/>
        <end position="315"/>
    </location>
</feature>
<accession>A0ABQ7S8D2</accession>
<dbReference type="InterPro" id="IPR008271">
    <property type="entry name" value="Ser/Thr_kinase_AS"/>
</dbReference>
<evidence type="ECO:0000256" key="7">
    <source>
        <dbReference type="PROSITE-ProRule" id="PRU10141"/>
    </source>
</evidence>
<dbReference type="InterPro" id="IPR000719">
    <property type="entry name" value="Prot_kinase_dom"/>
</dbReference>
<keyword evidence="4 7" id="KW-0547">Nucleotide-binding</keyword>
<evidence type="ECO:0000256" key="2">
    <source>
        <dbReference type="ARBA" id="ARBA00022527"/>
    </source>
</evidence>
<evidence type="ECO:0000256" key="6">
    <source>
        <dbReference type="ARBA" id="ARBA00022840"/>
    </source>
</evidence>
<dbReference type="SUPFAM" id="SSF56112">
    <property type="entry name" value="Protein kinase-like (PK-like)"/>
    <property type="match status" value="1"/>
</dbReference>
<dbReference type="PANTHER" id="PTHR24056">
    <property type="entry name" value="CELL DIVISION PROTEIN KINASE"/>
    <property type="match status" value="1"/>
</dbReference>
<comment type="caution">
    <text evidence="11">The sequence shown here is derived from an EMBL/GenBank/DDBJ whole genome shotgun (WGS) entry which is preliminary data.</text>
</comment>
<keyword evidence="3" id="KW-0808">Transferase</keyword>
<feature type="binding site" evidence="7">
    <location>
        <position position="60"/>
    </location>
    <ligand>
        <name>ATP</name>
        <dbReference type="ChEBI" id="CHEBI:30616"/>
    </ligand>
</feature>
<keyword evidence="2 8" id="KW-0723">Serine/threonine-protein kinase</keyword>
<dbReference type="CDD" id="cd07829">
    <property type="entry name" value="STKc_CDK_like"/>
    <property type="match status" value="1"/>
</dbReference>
<dbReference type="Proteomes" id="UP000825002">
    <property type="component" value="Unassembled WGS sequence"/>
</dbReference>
<dbReference type="GO" id="GO:0016301">
    <property type="term" value="F:kinase activity"/>
    <property type="evidence" value="ECO:0007669"/>
    <property type="project" value="UniProtKB-KW"/>
</dbReference>
<evidence type="ECO:0000313" key="12">
    <source>
        <dbReference type="Proteomes" id="UP000825002"/>
    </source>
</evidence>
<evidence type="ECO:0000256" key="4">
    <source>
        <dbReference type="ARBA" id="ARBA00022741"/>
    </source>
</evidence>
<sequence>MASPQRQGIKRPHPSSSLESSLSKVGIASRYVKIDKIGEGSYGVVYKARKRGSRAIVALKKVKLNQPDIIDKGIPSSSLREIAALKDLKHPNILRLYDVIYSGSSLYLVLEYLEEDLKRMTDRMPGPLPLAQAKSYLWQLLNGLSHCHLHKIAHRDLKLQNLLVDKEGRIKLADFGLARPISLPLHIFTNQVVTLWYRAPELLLGQNLYGPAVDMWSLGCIFAEMLTKRPLFPGKSEIDQLFRIFRTLGTPTEDEWPGVSSLPYFQSSFPNWPKQLLENLLSNCDIESVDLINKMLQYDPNKRISARNALQTEYFKDSDFKPPRRFALAMDNFR</sequence>
<dbReference type="EMBL" id="JAIFTH010000379">
    <property type="protein sequence ID" value="KAG9509672.1"/>
    <property type="molecule type" value="Genomic_DNA"/>
</dbReference>
<keyword evidence="12" id="KW-1185">Reference proteome</keyword>
<keyword evidence="6 7" id="KW-0067">ATP-binding</keyword>
<keyword evidence="5 11" id="KW-0418">Kinase</keyword>
<dbReference type="Gene3D" id="1.10.510.10">
    <property type="entry name" value="Transferase(Phosphotransferase) domain 1"/>
    <property type="match status" value="1"/>
</dbReference>
<proteinExistence type="inferred from homology"/>
<dbReference type="Gene3D" id="3.30.200.20">
    <property type="entry name" value="Phosphorylase Kinase, domain 1"/>
    <property type="match status" value="1"/>
</dbReference>
<dbReference type="PROSITE" id="PS00108">
    <property type="entry name" value="PROTEIN_KINASE_ST"/>
    <property type="match status" value="1"/>
</dbReference>
<evidence type="ECO:0000256" key="3">
    <source>
        <dbReference type="ARBA" id="ARBA00022679"/>
    </source>
</evidence>
<feature type="region of interest" description="Disordered" evidence="9">
    <location>
        <begin position="1"/>
        <end position="21"/>
    </location>
</feature>
<name>A0ABQ7S8D2_9ACAR</name>
<dbReference type="SMART" id="SM00220">
    <property type="entry name" value="S_TKc"/>
    <property type="match status" value="1"/>
</dbReference>
<organism evidence="11 12">
    <name type="scientific">Fragariocoptes setiger</name>
    <dbReference type="NCBI Taxonomy" id="1670756"/>
    <lineage>
        <taxon>Eukaryota</taxon>
        <taxon>Metazoa</taxon>
        <taxon>Ecdysozoa</taxon>
        <taxon>Arthropoda</taxon>
        <taxon>Chelicerata</taxon>
        <taxon>Arachnida</taxon>
        <taxon>Acari</taxon>
        <taxon>Acariformes</taxon>
        <taxon>Trombidiformes</taxon>
        <taxon>Prostigmata</taxon>
        <taxon>Eupodina</taxon>
        <taxon>Eriophyoidea</taxon>
        <taxon>Phytoptidae</taxon>
        <taxon>Fragariocoptes</taxon>
    </lineage>
</organism>
<dbReference type="PROSITE" id="PS00107">
    <property type="entry name" value="PROTEIN_KINASE_ATP"/>
    <property type="match status" value="1"/>
</dbReference>
<evidence type="ECO:0000259" key="10">
    <source>
        <dbReference type="PROSITE" id="PS50011"/>
    </source>
</evidence>
<dbReference type="InterPro" id="IPR011009">
    <property type="entry name" value="Kinase-like_dom_sf"/>
</dbReference>
<evidence type="ECO:0000256" key="5">
    <source>
        <dbReference type="ARBA" id="ARBA00022777"/>
    </source>
</evidence>
<dbReference type="InterPro" id="IPR017441">
    <property type="entry name" value="Protein_kinase_ATP_BS"/>
</dbReference>
<reference evidence="11 12" key="1">
    <citation type="submission" date="2020-10" db="EMBL/GenBank/DDBJ databases">
        <authorList>
            <person name="Klimov P.B."/>
            <person name="Dyachkov S.M."/>
            <person name="Chetverikov P.E."/>
        </authorList>
    </citation>
    <scope>NUCLEOTIDE SEQUENCE [LARGE SCALE GENOMIC DNA]</scope>
    <source>
        <strain evidence="11">BMOC 18-1129-001#AD2665</strain>
        <tissue evidence="11">Entire mites</tissue>
    </source>
</reference>
<dbReference type="Pfam" id="PF00069">
    <property type="entry name" value="Pkinase"/>
    <property type="match status" value="1"/>
</dbReference>